<evidence type="ECO:0000313" key="2">
    <source>
        <dbReference type="Proteomes" id="UP000306790"/>
    </source>
</evidence>
<reference evidence="1 2" key="1">
    <citation type="submission" date="2018-05" db="EMBL/GenBank/DDBJ databases">
        <title>Isolation and genomic analyses of lactose-positive bacteria from faecal samples of preterm neonates.</title>
        <authorList>
            <person name="Chen Y."/>
            <person name="Brook T.C."/>
            <person name="O'Neill I."/>
            <person name="Soe C.Z."/>
            <person name="Hall L.J."/>
            <person name="Hoyles L."/>
        </authorList>
    </citation>
    <scope>NUCLEOTIDE SEQUENCE [LARGE SCALE GENOMIC DNA]</scope>
    <source>
        <strain evidence="1 2">P080C CL</strain>
    </source>
</reference>
<comment type="caution">
    <text evidence="1">The sequence shown here is derived from an EMBL/GenBank/DDBJ whole genome shotgun (WGS) entry which is preliminary data.</text>
</comment>
<organism evidence="1 2">
    <name type="scientific">Citrobacter murliniae</name>
    <dbReference type="NCBI Taxonomy" id="67829"/>
    <lineage>
        <taxon>Bacteria</taxon>
        <taxon>Pseudomonadati</taxon>
        <taxon>Pseudomonadota</taxon>
        <taxon>Gammaproteobacteria</taxon>
        <taxon>Enterobacterales</taxon>
        <taxon>Enterobacteriaceae</taxon>
        <taxon>Citrobacter</taxon>
        <taxon>Citrobacter freundii complex</taxon>
    </lineage>
</organism>
<dbReference type="EMBL" id="QFVP01000002">
    <property type="protein sequence ID" value="THE41309.1"/>
    <property type="molecule type" value="Genomic_DNA"/>
</dbReference>
<dbReference type="Proteomes" id="UP000306790">
    <property type="component" value="Unassembled WGS sequence"/>
</dbReference>
<accession>A0ABY2PYU4</accession>
<keyword evidence="2" id="KW-1185">Reference proteome</keyword>
<dbReference type="RefSeq" id="WP_048221974.1">
    <property type="nucleotide sequence ID" value="NZ_QFVP01000002.1"/>
</dbReference>
<name>A0ABY2PYU4_9ENTR</name>
<gene>
    <name evidence="1" type="ORF">DJ535_03770</name>
</gene>
<evidence type="ECO:0000313" key="1">
    <source>
        <dbReference type="EMBL" id="THE41309.1"/>
    </source>
</evidence>
<protein>
    <submittedName>
        <fullName evidence="1">Uncharacterized protein</fullName>
    </submittedName>
</protein>
<sequence>MDLMDLNAVMALIWKSLISEIMMLRLVNSKEEIVDNIFSFTQALNETPRNPIFEQSGRFKCWYAYKDELNNEWCFGPSKYIGYAEISIDIYNKTYPELDGKITEKQLSKFSSDIDDITYSYLQNELFKLLSHAGRIPSKSAKIKIIEGVKKNMLTKKINYETSDECRFYYEDEKPSIVNISNFIRSDVGIKFDLQWGDSRYFVSLNKKTDFWYCEGIASYIKTGEKIDIAAFVKFHDNGDIDILGDKWFENGYNALWTASVCVSR</sequence>
<proteinExistence type="predicted"/>